<feature type="domain" description="NXPE C-terminal" evidence="2">
    <location>
        <begin position="277"/>
        <end position="501"/>
    </location>
</feature>
<dbReference type="AlphaFoldDB" id="A0A9J7MLM3"/>
<dbReference type="Pfam" id="PF06312">
    <property type="entry name" value="Neurexophilin"/>
    <property type="match status" value="1"/>
</dbReference>
<accession>A0A9J7MLM3</accession>
<dbReference type="Gene3D" id="3.40.50.1110">
    <property type="entry name" value="SGNH hydrolase"/>
    <property type="match status" value="1"/>
</dbReference>
<dbReference type="InterPro" id="IPR036514">
    <property type="entry name" value="SGNH_hydro_sf"/>
</dbReference>
<keyword evidence="3" id="KW-1185">Reference proteome</keyword>
<dbReference type="PANTHER" id="PTHR16165">
    <property type="entry name" value="NXPE FAMILY MEMBER"/>
    <property type="match status" value="1"/>
</dbReference>
<gene>
    <name evidence="4" type="primary">LOC118412829</name>
</gene>
<dbReference type="InterPro" id="IPR013783">
    <property type="entry name" value="Ig-like_fold"/>
</dbReference>
<dbReference type="InterPro" id="IPR026845">
    <property type="entry name" value="NXPH/NXPE"/>
</dbReference>
<reference evidence="3" key="1">
    <citation type="journal article" date="2020" name="Nat. Ecol. Evol.">
        <title>Deeply conserved synteny resolves early events in vertebrate evolution.</title>
        <authorList>
            <person name="Simakov O."/>
            <person name="Marletaz F."/>
            <person name="Yue J.X."/>
            <person name="O'Connell B."/>
            <person name="Jenkins J."/>
            <person name="Brandt A."/>
            <person name="Calef R."/>
            <person name="Tung C.H."/>
            <person name="Huang T.K."/>
            <person name="Schmutz J."/>
            <person name="Satoh N."/>
            <person name="Yu J.K."/>
            <person name="Putnam N.H."/>
            <person name="Green R.E."/>
            <person name="Rokhsar D.S."/>
        </authorList>
    </citation>
    <scope>NUCLEOTIDE SEQUENCE [LARGE SCALE GENOMIC DNA]</scope>
    <source>
        <strain evidence="3">S238N-H82</strain>
    </source>
</reference>
<protein>
    <submittedName>
        <fullName evidence="4">NXPE family member 4-like</fullName>
    </submittedName>
</protein>
<dbReference type="KEGG" id="bfo:118412829"/>
<evidence type="ECO:0000313" key="3">
    <source>
        <dbReference type="Proteomes" id="UP000001554"/>
    </source>
</evidence>
<organism evidence="3 4">
    <name type="scientific">Branchiostoma floridae</name>
    <name type="common">Florida lancelet</name>
    <name type="synonym">Amphioxus</name>
    <dbReference type="NCBI Taxonomy" id="7739"/>
    <lineage>
        <taxon>Eukaryota</taxon>
        <taxon>Metazoa</taxon>
        <taxon>Chordata</taxon>
        <taxon>Cephalochordata</taxon>
        <taxon>Leptocardii</taxon>
        <taxon>Amphioxiformes</taxon>
        <taxon>Branchiostomatidae</taxon>
        <taxon>Branchiostoma</taxon>
    </lineage>
</organism>
<dbReference type="SUPFAM" id="SSF81296">
    <property type="entry name" value="E set domains"/>
    <property type="match status" value="1"/>
</dbReference>
<name>A0A9J7MLM3_BRAFL</name>
<dbReference type="GeneID" id="118412829"/>
<dbReference type="PANTHER" id="PTHR16165:SF5">
    <property type="entry name" value="NXPE FAMILY MEMBER 3"/>
    <property type="match status" value="1"/>
</dbReference>
<dbReference type="OrthoDB" id="5950832at2759"/>
<proteinExistence type="inferred from homology"/>
<dbReference type="Pfam" id="PF24536">
    <property type="entry name" value="NXPE4_C"/>
    <property type="match status" value="1"/>
</dbReference>
<dbReference type="RefSeq" id="XP_035671761.1">
    <property type="nucleotide sequence ID" value="XM_035815868.1"/>
</dbReference>
<dbReference type="InterPro" id="IPR014756">
    <property type="entry name" value="Ig_E-set"/>
</dbReference>
<dbReference type="Gene3D" id="2.60.40.10">
    <property type="entry name" value="Immunoglobulins"/>
    <property type="match status" value="1"/>
</dbReference>
<evidence type="ECO:0000313" key="4">
    <source>
        <dbReference type="RefSeq" id="XP_035671761.1"/>
    </source>
</evidence>
<dbReference type="Proteomes" id="UP000001554">
    <property type="component" value="Chromosome 4"/>
</dbReference>
<evidence type="ECO:0000259" key="2">
    <source>
        <dbReference type="Pfam" id="PF24536"/>
    </source>
</evidence>
<reference evidence="4" key="2">
    <citation type="submission" date="2025-08" db="UniProtKB">
        <authorList>
            <consortium name="RefSeq"/>
        </authorList>
    </citation>
    <scope>IDENTIFICATION</scope>
    <source>
        <strain evidence="4">S238N-H82</strain>
        <tissue evidence="4">Testes</tissue>
    </source>
</reference>
<evidence type="ECO:0000256" key="1">
    <source>
        <dbReference type="ARBA" id="ARBA00005431"/>
    </source>
</evidence>
<dbReference type="OMA" id="VINCNAH"/>
<comment type="similarity">
    <text evidence="1">Belongs to the NXPE family.</text>
</comment>
<dbReference type="InterPro" id="IPR057106">
    <property type="entry name" value="NXPE4_C"/>
</dbReference>
<sequence length="509" mass="58175">MCTGKEVELTTFTLHTMQVINMTSYKTHAQWLQNNSINFDWVTSANHTTVEIVNPRPFYTVGDILHMEIIARDGKGRRKLYGGDYFQAVLKNSSIKGSTAGRIRDHGNGVYTITFVLSFAGTVTPEILLVHVSEAVLLLEQFRKVPNKRKWYCGFQDGEKKLKKSCTFFANQSMSLTDQCDFSAPNTSRTWFCEKPRDVPCEAITRCQSTKYYEAVDAMVSIEQRKLFQSPFWKAILFCRNATVLVKPNNDAISSLPSCRPGMARGQSEGYWSNGQWNSLTCRAKHFGAQNISTCLANRTVHFLGDSTIRQWAERLVQRGIVEQGPGNRMKGPYTNINRLHGFQISFRFHTVPQQGSAQFTFKNLTKRGVSVEIKDMIGGPHLVIVLSLGAHFAAEPIEVYRLRLAEIKSAIDELQRRYPGTKVIIKTCNTRSQRDYRDMVMQSDWLLDQLNQEIRSILGNSKVTILDVWEMTMSMWYRHNIHPPRRVVDNEINLLMSYICPNENPDLT</sequence>
<dbReference type="SUPFAM" id="SSF52266">
    <property type="entry name" value="SGNH hydrolase"/>
    <property type="match status" value="1"/>
</dbReference>